<proteinExistence type="predicted"/>
<evidence type="ECO:0000313" key="1">
    <source>
        <dbReference type="EMBL" id="ALO45372.1"/>
    </source>
</evidence>
<dbReference type="RefSeq" id="WP_058020916.1">
    <property type="nucleotide sequence ID" value="NZ_CP013189.1"/>
</dbReference>
<reference evidence="1 2" key="1">
    <citation type="submission" date="2015-11" db="EMBL/GenBank/DDBJ databases">
        <authorList>
            <person name="Zhang Y."/>
            <person name="Guo Z."/>
        </authorList>
    </citation>
    <scope>NUCLEOTIDE SEQUENCE [LARGE SCALE GENOMIC DNA]</scope>
    <source>
        <strain evidence="1 2">KCTC 32221</strain>
    </source>
</reference>
<name>A0A0S2KAJ1_9GAMM</name>
<evidence type="ECO:0000313" key="2">
    <source>
        <dbReference type="Proteomes" id="UP000065641"/>
    </source>
</evidence>
<sequence>MNKDVKLRILLVHASAAELFNWTGRGVERSHVYPANHEGHAALAQTLQDDARTPFFILVDCIEEDFRHDSIAHVGGSDRRELLKRKLKLQFRNTPYRLATIIGREKSGRRDDNVLFSALSNPELLDPWTDTLLRCQVPVKGITTPAYLMEAYAAKHKRHEEHLILISIEPTTGIRQTYLKNGKVMLSRLAPWVQEEAVSANRLTEQVVPTRKYLERIKLVPFDKPVKVLVFSSGLTDFSDGFSDTDELQYEIVEMAAQSALLEAMTDALKKRRMRNLYAPFALRRYFHINQVRMGLFLLSASTLLTTAALVTPKFLNIVDSTDRTISFRIQERPLLQDYERLRLGFPETPIASNTMAVVVETYDAIQNQTLNPAQAMASISSAMRGISDIRLIGFDWSVRMSEERETAAEQQLLAGARISPQAFLAQAIIDQQTALNVIVEGRVENITSYQSAQDQVINFIDALSNEHGFTVNPLQLPLDSSPTANVTMRLDGSTINPPFRLELMQELQP</sequence>
<dbReference type="AlphaFoldDB" id="A0A0S2KAJ1"/>
<keyword evidence="2" id="KW-1185">Reference proteome</keyword>
<dbReference type="STRING" id="1249552.PS2015_692"/>
<gene>
    <name evidence="1" type="ORF">PS2015_692</name>
</gene>
<accession>A0A0S2KAJ1</accession>
<organism evidence="1 2">
    <name type="scientific">Pseudohongiella spirulinae</name>
    <dbReference type="NCBI Taxonomy" id="1249552"/>
    <lineage>
        <taxon>Bacteria</taxon>
        <taxon>Pseudomonadati</taxon>
        <taxon>Pseudomonadota</taxon>
        <taxon>Gammaproteobacteria</taxon>
        <taxon>Pseudomonadales</taxon>
        <taxon>Pseudohongiellaceae</taxon>
        <taxon>Pseudohongiella</taxon>
    </lineage>
</organism>
<dbReference type="KEGG" id="pspi:PS2015_692"/>
<dbReference type="OrthoDB" id="5623695at2"/>
<protein>
    <submittedName>
        <fullName evidence="1">Uncharacterized protein</fullName>
    </submittedName>
</protein>
<dbReference type="Proteomes" id="UP000065641">
    <property type="component" value="Chromosome"/>
</dbReference>
<dbReference type="EMBL" id="CP013189">
    <property type="protein sequence ID" value="ALO45372.1"/>
    <property type="molecule type" value="Genomic_DNA"/>
</dbReference>